<protein>
    <submittedName>
        <fullName evidence="2">Uncharacterized protein</fullName>
    </submittedName>
</protein>
<feature type="transmembrane region" description="Helical" evidence="1">
    <location>
        <begin position="207"/>
        <end position="234"/>
    </location>
</feature>
<accession>A0ABD0T2E5</accession>
<evidence type="ECO:0000313" key="2">
    <source>
        <dbReference type="EMBL" id="KAL0830695.1"/>
    </source>
</evidence>
<comment type="caution">
    <text evidence="2">The sequence shown here is derived from an EMBL/GenBank/DDBJ whole genome shotgun (WGS) entry which is preliminary data.</text>
</comment>
<dbReference type="AlphaFoldDB" id="A0ABD0T2E5"/>
<evidence type="ECO:0000313" key="3">
    <source>
        <dbReference type="Proteomes" id="UP001549921"/>
    </source>
</evidence>
<sequence>MSGLQETSSFNSSVASSHLDSQDDMETAKAKHFVKELLKARIFLGRYIERRLIDQRIGYRDVILVSAAEVELKRDLVEAQHLMRSAFPNIHWIGIADSEILGVNSSGLCLCTEIENQPFGPFWFQIKSIRFRNEEIMIALKCIRHISDSYLEIEPILTRSSTKKVREANNDTKPDSSVETLGDTYNEILVTLKSALSIRNVKEFVTFLFAFVIAIFTGSTAFVNFLGNFILALLREMSILIKNSTPMFLGLLDFFSKIVGGFYILLAMFFKPSNPVPPPNKRSIAYYNQRHYRSDQFSHDGQFD</sequence>
<keyword evidence="1" id="KW-0472">Membrane</keyword>
<keyword evidence="1" id="KW-0812">Transmembrane</keyword>
<reference evidence="2 3" key="1">
    <citation type="submission" date="2024-06" db="EMBL/GenBank/DDBJ databases">
        <title>A chromosome-level genome assembly of beet webworm, Loxostege sticticalis.</title>
        <authorList>
            <person name="Zhang Y."/>
        </authorList>
    </citation>
    <scope>NUCLEOTIDE SEQUENCE [LARGE SCALE GENOMIC DNA]</scope>
    <source>
        <strain evidence="2">AQ028</strain>
        <tissue evidence="2">Male pupae</tissue>
    </source>
</reference>
<feature type="transmembrane region" description="Helical" evidence="1">
    <location>
        <begin position="246"/>
        <end position="270"/>
    </location>
</feature>
<dbReference type="Proteomes" id="UP001549921">
    <property type="component" value="Unassembled WGS sequence"/>
</dbReference>
<dbReference type="EMBL" id="JBEDNZ010000013">
    <property type="protein sequence ID" value="KAL0830695.1"/>
    <property type="molecule type" value="Genomic_DNA"/>
</dbReference>
<evidence type="ECO:0000256" key="1">
    <source>
        <dbReference type="SAM" id="Phobius"/>
    </source>
</evidence>
<name>A0ABD0T2E5_LOXSC</name>
<proteinExistence type="predicted"/>
<gene>
    <name evidence="2" type="ORF">ABMA28_002829</name>
</gene>
<organism evidence="2 3">
    <name type="scientific">Loxostege sticticalis</name>
    <name type="common">Beet webworm moth</name>
    <dbReference type="NCBI Taxonomy" id="481309"/>
    <lineage>
        <taxon>Eukaryota</taxon>
        <taxon>Metazoa</taxon>
        <taxon>Ecdysozoa</taxon>
        <taxon>Arthropoda</taxon>
        <taxon>Hexapoda</taxon>
        <taxon>Insecta</taxon>
        <taxon>Pterygota</taxon>
        <taxon>Neoptera</taxon>
        <taxon>Endopterygota</taxon>
        <taxon>Lepidoptera</taxon>
        <taxon>Glossata</taxon>
        <taxon>Ditrysia</taxon>
        <taxon>Pyraloidea</taxon>
        <taxon>Crambidae</taxon>
        <taxon>Pyraustinae</taxon>
        <taxon>Loxostege</taxon>
    </lineage>
</organism>
<keyword evidence="1" id="KW-1133">Transmembrane helix</keyword>